<feature type="region of interest" description="Disordered" evidence="2">
    <location>
        <begin position="163"/>
        <end position="189"/>
    </location>
</feature>
<proteinExistence type="predicted"/>
<feature type="repeat" description="TPR" evidence="1">
    <location>
        <begin position="716"/>
        <end position="749"/>
    </location>
</feature>
<gene>
    <name evidence="3" type="ORF">BATDEDRAFT_87310</name>
</gene>
<feature type="compositionally biased region" description="Polar residues" evidence="2">
    <location>
        <begin position="104"/>
        <end position="117"/>
    </location>
</feature>
<evidence type="ECO:0000256" key="1">
    <source>
        <dbReference type="PROSITE-ProRule" id="PRU00339"/>
    </source>
</evidence>
<dbReference type="OrthoDB" id="428342at2759"/>
<dbReference type="PANTHER" id="PTHR21581">
    <property type="entry name" value="D-ALANYL-D-ALANINE CARBOXYPEPTIDASE"/>
    <property type="match status" value="1"/>
</dbReference>
<dbReference type="GO" id="GO:0005794">
    <property type="term" value="C:Golgi apparatus"/>
    <property type="evidence" value="ECO:0000318"/>
    <property type="project" value="GO_Central"/>
</dbReference>
<keyword evidence="1" id="KW-0802">TPR repeat</keyword>
<dbReference type="HOGENOM" id="CLU_340963_0_0_1"/>
<dbReference type="SMART" id="SM00028">
    <property type="entry name" value="TPR"/>
    <property type="match status" value="3"/>
</dbReference>
<dbReference type="InterPro" id="IPR019734">
    <property type="entry name" value="TPR_rpt"/>
</dbReference>
<dbReference type="SUPFAM" id="SSF48452">
    <property type="entry name" value="TPR-like"/>
    <property type="match status" value="1"/>
</dbReference>
<evidence type="ECO:0000313" key="4">
    <source>
        <dbReference type="Proteomes" id="UP000007241"/>
    </source>
</evidence>
<feature type="region of interest" description="Disordered" evidence="2">
    <location>
        <begin position="225"/>
        <end position="257"/>
    </location>
</feature>
<dbReference type="PROSITE" id="PS50005">
    <property type="entry name" value="TPR"/>
    <property type="match status" value="1"/>
</dbReference>
<sequence>MDTTTGLANDHGTLEPTIFSVTQRQNTELLGLSTRQLDAADLLLSDSTSETITAGTTAASVSNISVAGISQNTRTFSVSNDNEQSSMDFTRGLQEDILLDTHARQSSQDPFATTTEPSAHEPNEANLGGGSVHSLLARNGSENSTMNADLLSPQLDSITSNSNNALQYSQKPPLPLEKPSRLQHMSAQASFSEFNSSSIVNQQLPKLSIEHDNLIDLKNHDTPMSIDLPVKNSNHKAESDTTTTPNSSVRTPSVNTTPKSAYAESLAAASALFKNSFPIGRSSSSRSPSPTKSITSKSLLQPPKRTSQVSPDLQFASKSPSDSPHLPLQNLNAFDMSVLTPQPIHDGVHLGSAASRGPLNALPPPLEPHLFTLPTRKWTDPTTFSDIPYTDLLGDAMAKLFINTPEIQRPARKIMTVDQAILLPNPYKVLIEANSWRSVAQLARSDIIASHPASVDRISRLWLLRWYALSRLKHIDLIQSEMDRMGDLESTELTFERFPDVWLNRQGPLASFELRLFCHLVPAMKGNHYESIHRMYKLLYGYRKHAQMHAQKLRNQDTSDATSVFESLKPNTDMSQPNVEEIDSVQPKPPTFDPISDWKRVQPIILIHIANLLVDIQDYTNASSIMQSLHQLNPDNLDIFAAMGRLHLQVGNLPSAKKVFLQIESKLGIPLDTQSLPSGVEGNKRLDQGSGAKMGTSILKSTILGPQVPLDIPRADLILSHRGMLCLAEGEYDQAISYFTESVTRSPLPLPILINNLALAQLYSGNVNQAASFLESLSAERPKVVASTPGLVFNLCTLYDLVERSLEKKRRFLADVVGVYGGDDFASENIKV</sequence>
<evidence type="ECO:0000256" key="2">
    <source>
        <dbReference type="SAM" id="MobiDB-lite"/>
    </source>
</evidence>
<feature type="compositionally biased region" description="Low complexity" evidence="2">
    <location>
        <begin position="281"/>
        <end position="298"/>
    </location>
</feature>
<dbReference type="RefSeq" id="XP_006677577.1">
    <property type="nucleotide sequence ID" value="XM_006677514.1"/>
</dbReference>
<feature type="compositionally biased region" description="Polar residues" evidence="2">
    <location>
        <begin position="304"/>
        <end position="322"/>
    </location>
</feature>
<keyword evidence="4" id="KW-1185">Reference proteome</keyword>
<feature type="region of interest" description="Disordered" evidence="2">
    <location>
        <begin position="279"/>
        <end position="329"/>
    </location>
</feature>
<dbReference type="PANTHER" id="PTHR21581:SF6">
    <property type="entry name" value="TRAFFICKING PROTEIN PARTICLE COMPLEX SUBUNIT 12"/>
    <property type="match status" value="1"/>
</dbReference>
<dbReference type="AlphaFoldDB" id="F4NY24"/>
<feature type="region of interest" description="Disordered" evidence="2">
    <location>
        <begin position="568"/>
        <end position="587"/>
    </location>
</feature>
<dbReference type="InterPro" id="IPR011990">
    <property type="entry name" value="TPR-like_helical_dom_sf"/>
</dbReference>
<dbReference type="Proteomes" id="UP000007241">
    <property type="component" value="Unassembled WGS sequence"/>
</dbReference>
<name>F4NY24_BATDJ</name>
<feature type="compositionally biased region" description="Polar residues" evidence="2">
    <location>
        <begin position="240"/>
        <end position="257"/>
    </location>
</feature>
<feature type="region of interest" description="Disordered" evidence="2">
    <location>
        <begin position="104"/>
        <end position="137"/>
    </location>
</feature>
<reference evidence="3 4" key="1">
    <citation type="submission" date="2009-12" db="EMBL/GenBank/DDBJ databases">
        <title>The draft genome of Batrachochytrium dendrobatidis.</title>
        <authorList>
            <consortium name="US DOE Joint Genome Institute (JGI-PGF)"/>
            <person name="Kuo A."/>
            <person name="Salamov A."/>
            <person name="Schmutz J."/>
            <person name="Lucas S."/>
            <person name="Pitluck S."/>
            <person name="Rosenblum E."/>
            <person name="Stajich J."/>
            <person name="Eisen M."/>
            <person name="Grigoriev I.V."/>
        </authorList>
    </citation>
    <scope>NUCLEOTIDE SEQUENCE [LARGE SCALE GENOMIC DNA]</scope>
    <source>
        <strain evidence="4">JAM81 / FGSC 10211</strain>
    </source>
</reference>
<protein>
    <submittedName>
        <fullName evidence="3">Uncharacterized protein</fullName>
    </submittedName>
</protein>
<dbReference type="EMBL" id="GL882881">
    <property type="protein sequence ID" value="EGF81939.1"/>
    <property type="molecule type" value="Genomic_DNA"/>
</dbReference>
<feature type="compositionally biased region" description="Polar residues" evidence="2">
    <location>
        <begin position="568"/>
        <end position="578"/>
    </location>
</feature>
<dbReference type="InParanoid" id="F4NY24"/>
<evidence type="ECO:0000313" key="3">
    <source>
        <dbReference type="EMBL" id="EGF81939.1"/>
    </source>
</evidence>
<dbReference type="GeneID" id="18242756"/>
<accession>F4NY24</accession>
<dbReference type="Gene3D" id="1.25.40.10">
    <property type="entry name" value="Tetratricopeptide repeat domain"/>
    <property type="match status" value="2"/>
</dbReference>
<dbReference type="OMA" id="MITNNMA"/>
<organism evidence="3 4">
    <name type="scientific">Batrachochytrium dendrobatidis (strain JAM81 / FGSC 10211)</name>
    <name type="common">Frog chytrid fungus</name>
    <dbReference type="NCBI Taxonomy" id="684364"/>
    <lineage>
        <taxon>Eukaryota</taxon>
        <taxon>Fungi</taxon>
        <taxon>Fungi incertae sedis</taxon>
        <taxon>Chytridiomycota</taxon>
        <taxon>Chytridiomycota incertae sedis</taxon>
        <taxon>Chytridiomycetes</taxon>
        <taxon>Rhizophydiales</taxon>
        <taxon>Rhizophydiales incertae sedis</taxon>
        <taxon>Batrachochytrium</taxon>
    </lineage>
</organism>
<dbReference type="STRING" id="684364.F4NY24"/>
<dbReference type="GO" id="GO:0030008">
    <property type="term" value="C:TRAPP complex"/>
    <property type="evidence" value="ECO:0000318"/>
    <property type="project" value="GO_Central"/>
</dbReference>